<feature type="transmembrane region" description="Helical" evidence="10">
    <location>
        <begin position="143"/>
        <end position="164"/>
    </location>
</feature>
<dbReference type="AlphaFoldDB" id="A0A9D9EP13"/>
<dbReference type="EMBL" id="JADIMS010000054">
    <property type="protein sequence ID" value="MBO8450101.1"/>
    <property type="molecule type" value="Genomic_DNA"/>
</dbReference>
<protein>
    <recommendedName>
        <fullName evidence="9">Multidrug-efflux transporter</fullName>
    </recommendedName>
</protein>
<keyword evidence="8 10" id="KW-0472">Membrane</keyword>
<reference evidence="11" key="1">
    <citation type="submission" date="2020-10" db="EMBL/GenBank/DDBJ databases">
        <authorList>
            <person name="Gilroy R."/>
        </authorList>
    </citation>
    <scope>NUCLEOTIDE SEQUENCE</scope>
    <source>
        <strain evidence="11">B3-4054</strain>
    </source>
</reference>
<comment type="subcellular location">
    <subcellularLocation>
        <location evidence="1">Cell membrane</location>
        <topology evidence="1">Multi-pass membrane protein</topology>
    </subcellularLocation>
</comment>
<reference evidence="11" key="2">
    <citation type="journal article" date="2021" name="PeerJ">
        <title>Extensive microbial diversity within the chicken gut microbiome revealed by metagenomics and culture.</title>
        <authorList>
            <person name="Gilroy R."/>
            <person name="Ravi A."/>
            <person name="Getino M."/>
            <person name="Pursley I."/>
            <person name="Horton D.L."/>
            <person name="Alikhan N.F."/>
            <person name="Baker D."/>
            <person name="Gharbi K."/>
            <person name="Hall N."/>
            <person name="Watson M."/>
            <person name="Adriaenssens E.M."/>
            <person name="Foster-Nyarko E."/>
            <person name="Jarju S."/>
            <person name="Secka A."/>
            <person name="Antonio M."/>
            <person name="Oren A."/>
            <person name="Chaudhuri R.R."/>
            <person name="La Ragione R."/>
            <person name="Hildebrand F."/>
            <person name="Pallen M.J."/>
        </authorList>
    </citation>
    <scope>NUCLEOTIDE SEQUENCE</scope>
    <source>
        <strain evidence="11">B3-4054</strain>
    </source>
</reference>
<dbReference type="GO" id="GO:0005886">
    <property type="term" value="C:plasma membrane"/>
    <property type="evidence" value="ECO:0007669"/>
    <property type="project" value="UniProtKB-SubCell"/>
</dbReference>
<dbReference type="InterPro" id="IPR048279">
    <property type="entry name" value="MdtK-like"/>
</dbReference>
<feature type="transmembrane region" description="Helical" evidence="10">
    <location>
        <begin position="286"/>
        <end position="309"/>
    </location>
</feature>
<feature type="transmembrane region" description="Helical" evidence="10">
    <location>
        <begin position="367"/>
        <end position="386"/>
    </location>
</feature>
<evidence type="ECO:0000313" key="11">
    <source>
        <dbReference type="EMBL" id="MBO8450101.1"/>
    </source>
</evidence>
<accession>A0A9D9EP13</accession>
<evidence type="ECO:0000256" key="3">
    <source>
        <dbReference type="ARBA" id="ARBA00022449"/>
    </source>
</evidence>
<evidence type="ECO:0000256" key="4">
    <source>
        <dbReference type="ARBA" id="ARBA00022475"/>
    </source>
</evidence>
<dbReference type="Proteomes" id="UP000823616">
    <property type="component" value="Unassembled WGS sequence"/>
</dbReference>
<name>A0A9D9EP13_9SPIR</name>
<dbReference type="PANTHER" id="PTHR43298">
    <property type="entry name" value="MULTIDRUG RESISTANCE PROTEIN NORM-RELATED"/>
    <property type="match status" value="1"/>
</dbReference>
<comment type="caution">
    <text evidence="11">The sequence shown here is derived from an EMBL/GenBank/DDBJ whole genome shotgun (WGS) entry which is preliminary data.</text>
</comment>
<dbReference type="GO" id="GO:0015297">
    <property type="term" value="F:antiporter activity"/>
    <property type="evidence" value="ECO:0007669"/>
    <property type="project" value="UniProtKB-KW"/>
</dbReference>
<keyword evidence="3" id="KW-0050">Antiport</keyword>
<dbReference type="GO" id="GO:0006811">
    <property type="term" value="P:monoatomic ion transport"/>
    <property type="evidence" value="ECO:0007669"/>
    <property type="project" value="UniProtKB-KW"/>
</dbReference>
<dbReference type="PIRSF" id="PIRSF006603">
    <property type="entry name" value="DinF"/>
    <property type="match status" value="1"/>
</dbReference>
<feature type="transmembrane region" description="Helical" evidence="10">
    <location>
        <begin position="206"/>
        <end position="227"/>
    </location>
</feature>
<evidence type="ECO:0000256" key="10">
    <source>
        <dbReference type="SAM" id="Phobius"/>
    </source>
</evidence>
<dbReference type="GO" id="GO:0042910">
    <property type="term" value="F:xenobiotic transmembrane transporter activity"/>
    <property type="evidence" value="ECO:0007669"/>
    <property type="project" value="InterPro"/>
</dbReference>
<feature type="transmembrane region" description="Helical" evidence="10">
    <location>
        <begin position="66"/>
        <end position="89"/>
    </location>
</feature>
<evidence type="ECO:0000256" key="9">
    <source>
        <dbReference type="ARBA" id="ARBA00031636"/>
    </source>
</evidence>
<proteinExistence type="predicted"/>
<evidence type="ECO:0000313" key="12">
    <source>
        <dbReference type="Proteomes" id="UP000823616"/>
    </source>
</evidence>
<keyword evidence="2" id="KW-0813">Transport</keyword>
<gene>
    <name evidence="11" type="ORF">IAA96_03240</name>
</gene>
<dbReference type="Pfam" id="PF01554">
    <property type="entry name" value="MatE"/>
    <property type="match status" value="2"/>
</dbReference>
<organism evidence="11 12">
    <name type="scientific">Candidatus Avitreponema avistercoris</name>
    <dbReference type="NCBI Taxonomy" id="2840705"/>
    <lineage>
        <taxon>Bacteria</taxon>
        <taxon>Pseudomonadati</taxon>
        <taxon>Spirochaetota</taxon>
        <taxon>Spirochaetia</taxon>
        <taxon>Spirochaetales</taxon>
        <taxon>Candidatus Avitreponema</taxon>
    </lineage>
</organism>
<feature type="transmembrane region" description="Helical" evidence="10">
    <location>
        <begin position="398"/>
        <end position="421"/>
    </location>
</feature>
<dbReference type="InterPro" id="IPR050222">
    <property type="entry name" value="MATE_MdtK"/>
</dbReference>
<sequence length="457" mass="49282">MPGFPLFDGKFRMTEDRREFFRDLRTLALPVTLQCLLQSSFSVVDQVMTGQLGSVSVAAVGLSGKFISLFSVMVQALAAMASIVIAQAVGKGDKKEECRGFFTSLLFSLILAAGFSALCLAAPHTVMQVYSQDTQMVDTAAAYLRIYAAGFFPFVLYNLCAAWLRCRSAAMFPLYAGICSALLNTALNYVLIFGKAGFPAMGVEGAAIASVIAQWAGALVVAAGFFFRARKESGFAFALYRRGAGLKKYLVIFVPMFACKLFWILGENAYAFVYGHMGTDAAAAMTLINPVVSLTIGAMTGISQAAGILTGRCLGAGDPEKAKTVSRRLLATGLAGSVFFSGVLVLCAPFYPGIFRAGAEVLAQTGYILYAYAVLLPVKVLNMILCEGILRSGGKTKYVMWIYTAGAWGVGVPLAFLSAFAFGLPVYWVYFILSQEETVRLVFSLVVFRRGNWMQRL</sequence>
<keyword evidence="6 10" id="KW-1133">Transmembrane helix</keyword>
<evidence type="ECO:0000256" key="5">
    <source>
        <dbReference type="ARBA" id="ARBA00022692"/>
    </source>
</evidence>
<feature type="transmembrane region" description="Helical" evidence="10">
    <location>
        <begin position="248"/>
        <end position="266"/>
    </location>
</feature>
<evidence type="ECO:0000256" key="6">
    <source>
        <dbReference type="ARBA" id="ARBA00022989"/>
    </source>
</evidence>
<dbReference type="PANTHER" id="PTHR43298:SF2">
    <property type="entry name" value="FMN_FAD EXPORTER YEEO-RELATED"/>
    <property type="match status" value="1"/>
</dbReference>
<keyword evidence="5 10" id="KW-0812">Transmembrane</keyword>
<evidence type="ECO:0000256" key="8">
    <source>
        <dbReference type="ARBA" id="ARBA00023136"/>
    </source>
</evidence>
<evidence type="ECO:0000256" key="2">
    <source>
        <dbReference type="ARBA" id="ARBA00022448"/>
    </source>
</evidence>
<feature type="transmembrane region" description="Helical" evidence="10">
    <location>
        <begin position="329"/>
        <end position="355"/>
    </location>
</feature>
<evidence type="ECO:0000256" key="1">
    <source>
        <dbReference type="ARBA" id="ARBA00004651"/>
    </source>
</evidence>
<feature type="transmembrane region" description="Helical" evidence="10">
    <location>
        <begin position="427"/>
        <end position="448"/>
    </location>
</feature>
<dbReference type="InterPro" id="IPR002528">
    <property type="entry name" value="MATE_fam"/>
</dbReference>
<dbReference type="NCBIfam" id="TIGR00797">
    <property type="entry name" value="matE"/>
    <property type="match status" value="1"/>
</dbReference>
<feature type="transmembrane region" description="Helical" evidence="10">
    <location>
        <begin position="171"/>
        <end position="194"/>
    </location>
</feature>
<keyword evidence="4" id="KW-1003">Cell membrane</keyword>
<evidence type="ECO:0000256" key="7">
    <source>
        <dbReference type="ARBA" id="ARBA00023065"/>
    </source>
</evidence>
<keyword evidence="7" id="KW-0406">Ion transport</keyword>
<feature type="transmembrane region" description="Helical" evidence="10">
    <location>
        <begin position="101"/>
        <end position="123"/>
    </location>
</feature>